<dbReference type="PIRSF" id="PIRSF016305">
    <property type="entry name" value="LCM_mtfrase"/>
    <property type="match status" value="1"/>
</dbReference>
<dbReference type="FunFam" id="3.40.50.150:FF:000092">
    <property type="entry name" value="Leucine carboxyl methyltransferase 1"/>
    <property type="match status" value="1"/>
</dbReference>
<organism evidence="10 11">
    <name type="scientific">Dinothrombium tinctorium</name>
    <dbReference type="NCBI Taxonomy" id="1965070"/>
    <lineage>
        <taxon>Eukaryota</taxon>
        <taxon>Metazoa</taxon>
        <taxon>Ecdysozoa</taxon>
        <taxon>Arthropoda</taxon>
        <taxon>Chelicerata</taxon>
        <taxon>Arachnida</taxon>
        <taxon>Acari</taxon>
        <taxon>Acariformes</taxon>
        <taxon>Trombidiformes</taxon>
        <taxon>Prostigmata</taxon>
        <taxon>Anystina</taxon>
        <taxon>Parasitengona</taxon>
        <taxon>Trombidioidea</taxon>
        <taxon>Trombidiidae</taxon>
        <taxon>Dinothrombium</taxon>
    </lineage>
</organism>
<dbReference type="STRING" id="1965070.A0A3S3PK00"/>
<evidence type="ECO:0000256" key="1">
    <source>
        <dbReference type="ARBA" id="ARBA00000724"/>
    </source>
</evidence>
<keyword evidence="4 7" id="KW-0489">Methyltransferase</keyword>
<dbReference type="EMBL" id="NCKU01001789">
    <property type="protein sequence ID" value="RWS11252.1"/>
    <property type="molecule type" value="Genomic_DNA"/>
</dbReference>
<dbReference type="PANTHER" id="PTHR13600">
    <property type="entry name" value="LEUCINE CARBOXYL METHYLTRANSFERASE"/>
    <property type="match status" value="1"/>
</dbReference>
<dbReference type="InterPro" id="IPR007213">
    <property type="entry name" value="Ppm1/Ppm2/Tcmp"/>
</dbReference>
<keyword evidence="5 7" id="KW-0808">Transferase</keyword>
<dbReference type="EC" id="2.1.1.233" evidence="7"/>
<dbReference type="Gene3D" id="3.40.50.150">
    <property type="entry name" value="Vaccinia Virus protein VP39"/>
    <property type="match status" value="1"/>
</dbReference>
<evidence type="ECO:0000313" key="9">
    <source>
        <dbReference type="EMBL" id="RWS10780.1"/>
    </source>
</evidence>
<evidence type="ECO:0000256" key="8">
    <source>
        <dbReference type="PIRSR" id="PIRSR016305-1"/>
    </source>
</evidence>
<protein>
    <recommendedName>
        <fullName evidence="7">Leucine carboxyl methyltransferase 1</fullName>
        <ecNumber evidence="7">2.1.1.233</ecNumber>
    </recommendedName>
</protein>
<dbReference type="EMBL" id="NCKU01001965">
    <property type="protein sequence ID" value="RWS10780.1"/>
    <property type="molecule type" value="Genomic_DNA"/>
</dbReference>
<evidence type="ECO:0000256" key="2">
    <source>
        <dbReference type="ARBA" id="ARBA00003455"/>
    </source>
</evidence>
<dbReference type="Pfam" id="PF04072">
    <property type="entry name" value="LCM"/>
    <property type="match status" value="1"/>
</dbReference>
<evidence type="ECO:0000313" key="10">
    <source>
        <dbReference type="EMBL" id="RWS11252.1"/>
    </source>
</evidence>
<dbReference type="InterPro" id="IPR029063">
    <property type="entry name" value="SAM-dependent_MTases_sf"/>
</dbReference>
<feature type="binding site" evidence="8">
    <location>
        <position position="57"/>
    </location>
    <ligand>
        <name>S-adenosyl-L-methionine</name>
        <dbReference type="ChEBI" id="CHEBI:59789"/>
    </ligand>
</feature>
<dbReference type="GO" id="GO:0009966">
    <property type="term" value="P:regulation of signal transduction"/>
    <property type="evidence" value="ECO:0007669"/>
    <property type="project" value="UniProtKB-ARBA"/>
</dbReference>
<dbReference type="PANTHER" id="PTHR13600:SF33">
    <property type="entry name" value="LEUCINE CARBOXYL METHYLTRANSFERASE 1"/>
    <property type="match status" value="1"/>
</dbReference>
<accession>A0A3S3PK00</accession>
<keyword evidence="6 7" id="KW-0949">S-adenosyl-L-methionine</keyword>
<comment type="caution">
    <text evidence="10">The sequence shown here is derived from an EMBL/GenBank/DDBJ whole genome shotgun (WGS) entry which is preliminary data.</text>
</comment>
<keyword evidence="11" id="KW-1185">Reference proteome</keyword>
<dbReference type="OrthoDB" id="203237at2759"/>
<dbReference type="AlphaFoldDB" id="A0A3S3PK00"/>
<feature type="binding site" evidence="8">
    <location>
        <begin position="155"/>
        <end position="156"/>
    </location>
    <ligand>
        <name>S-adenosyl-L-methionine</name>
        <dbReference type="ChEBI" id="CHEBI:59789"/>
    </ligand>
</feature>
<gene>
    <name evidence="9" type="ORF">B4U79_05584</name>
    <name evidence="10" type="ORF">B4U79_14285</name>
</gene>
<evidence type="ECO:0000256" key="3">
    <source>
        <dbReference type="ARBA" id="ARBA00010703"/>
    </source>
</evidence>
<comment type="catalytic activity">
    <reaction evidence="1 7">
        <text>[phosphatase 2A protein]-C-terminal L-leucine + S-adenosyl-L-methionine = [phosphatase 2A protein]-C-terminal L-leucine methyl ester + S-adenosyl-L-homocysteine</text>
        <dbReference type="Rhea" id="RHEA:48544"/>
        <dbReference type="Rhea" id="RHEA-COMP:12134"/>
        <dbReference type="Rhea" id="RHEA-COMP:12135"/>
        <dbReference type="ChEBI" id="CHEBI:57856"/>
        <dbReference type="ChEBI" id="CHEBI:59789"/>
        <dbReference type="ChEBI" id="CHEBI:90516"/>
        <dbReference type="ChEBI" id="CHEBI:90517"/>
        <dbReference type="EC" id="2.1.1.233"/>
    </reaction>
</comment>
<dbReference type="SUPFAM" id="SSF53335">
    <property type="entry name" value="S-adenosyl-L-methionine-dependent methyltransferases"/>
    <property type="match status" value="1"/>
</dbReference>
<evidence type="ECO:0000256" key="7">
    <source>
        <dbReference type="PIRNR" id="PIRNR016305"/>
    </source>
</evidence>
<sequence>MIAGDEGVIRTNDDATNCKRYAIEVGYWKDPFIECFHSGFNKFERKTPEINRGYFARVFSINYLIMKFIRFMNKQRQSFQIVNLGSGFDTLYWKLKAIEKIDGIKSFVDVDMPEVTMKKLHQMRMRPQMLSHLGDDIKYSSMELHSNEYHLVAADLRSTKEMRKKLFTECQLDKSLPTLFLAECVLIYMTVDESNSLLSWISSSFDECIFINYEQVNIFDRFGEIMIENLRQRNCELLDLESCKNLEAQCSRFQNNGWENCNAWDMNTIYKQGIPRHEIERIEKIEFLDEENLLEQLLKHYCLVVAIHGFKNASEIVEEISF</sequence>
<feature type="binding site" evidence="8">
    <location>
        <position position="183"/>
    </location>
    <ligand>
        <name>S-adenosyl-L-methionine</name>
        <dbReference type="ChEBI" id="CHEBI:59789"/>
    </ligand>
</feature>
<comment type="similarity">
    <text evidence="3 7">Belongs to the methyltransferase superfamily. LCMT family.</text>
</comment>
<comment type="function">
    <text evidence="2 7">Methylates the carboxyl group of the C-terminal leucine residue of protein phosphatase 2A catalytic subunits to form alpha-leucine ester residues.</text>
</comment>
<evidence type="ECO:0000313" key="11">
    <source>
        <dbReference type="Proteomes" id="UP000285301"/>
    </source>
</evidence>
<dbReference type="GO" id="GO:0005829">
    <property type="term" value="C:cytosol"/>
    <property type="evidence" value="ECO:0007669"/>
    <property type="project" value="TreeGrafter"/>
</dbReference>
<evidence type="ECO:0000256" key="6">
    <source>
        <dbReference type="ARBA" id="ARBA00022691"/>
    </source>
</evidence>
<dbReference type="Proteomes" id="UP000285301">
    <property type="component" value="Unassembled WGS sequence"/>
</dbReference>
<evidence type="ECO:0000256" key="5">
    <source>
        <dbReference type="ARBA" id="ARBA00022679"/>
    </source>
</evidence>
<proteinExistence type="inferred from homology"/>
<evidence type="ECO:0000256" key="4">
    <source>
        <dbReference type="ARBA" id="ARBA00022603"/>
    </source>
</evidence>
<reference evidence="10" key="2">
    <citation type="submission" date="2018-11" db="EMBL/GenBank/DDBJ databases">
        <title>Trombidioid mite genomics.</title>
        <authorList>
            <person name="Dong X."/>
        </authorList>
    </citation>
    <scope>NUCLEOTIDE SEQUENCE</scope>
    <source>
        <strain evidence="10">UoL-WK</strain>
    </source>
</reference>
<name>A0A3S3PK00_9ACAR</name>
<dbReference type="InterPro" id="IPR016651">
    <property type="entry name" value="LCMT1"/>
</dbReference>
<reference evidence="10 11" key="1">
    <citation type="journal article" date="2018" name="Gigascience">
        <title>Genomes of trombidid mites reveal novel predicted allergens and laterally-transferred genes associated with secondary metabolism.</title>
        <authorList>
            <person name="Dong X."/>
            <person name="Chaisiri K."/>
            <person name="Xia D."/>
            <person name="Armstrong S.D."/>
            <person name="Fang Y."/>
            <person name="Donnelly M.J."/>
            <person name="Kadowaki T."/>
            <person name="McGarry J.W."/>
            <person name="Darby A.C."/>
            <person name="Makepeace B.L."/>
        </authorList>
    </citation>
    <scope>NUCLEOTIDE SEQUENCE [LARGE SCALE GENOMIC DNA]</scope>
    <source>
        <strain evidence="10">UoL-WK</strain>
    </source>
</reference>
<feature type="binding site" evidence="8">
    <location>
        <position position="85"/>
    </location>
    <ligand>
        <name>S-adenosyl-L-methionine</name>
        <dbReference type="ChEBI" id="CHEBI:59789"/>
    </ligand>
</feature>
<dbReference type="GO" id="GO:0032259">
    <property type="term" value="P:methylation"/>
    <property type="evidence" value="ECO:0007669"/>
    <property type="project" value="UniProtKB-KW"/>
</dbReference>
<dbReference type="GO" id="GO:0018423">
    <property type="term" value="F:protein C-terminal leucine carboxyl O-methyltransferase activity"/>
    <property type="evidence" value="ECO:0007669"/>
    <property type="project" value="UniProtKB-EC"/>
</dbReference>